<feature type="region of interest" description="Disordered" evidence="1">
    <location>
        <begin position="178"/>
        <end position="203"/>
    </location>
</feature>
<keyword evidence="2" id="KW-0689">Ribosomal protein</keyword>
<dbReference type="Proteomes" id="UP000325081">
    <property type="component" value="Unassembled WGS sequence"/>
</dbReference>
<dbReference type="AlphaFoldDB" id="A0A5A7R779"/>
<dbReference type="GO" id="GO:0005840">
    <property type="term" value="C:ribosome"/>
    <property type="evidence" value="ECO:0007669"/>
    <property type="project" value="UniProtKB-KW"/>
</dbReference>
<proteinExistence type="predicted"/>
<evidence type="ECO:0000313" key="3">
    <source>
        <dbReference type="Proteomes" id="UP000325081"/>
    </source>
</evidence>
<keyword evidence="2" id="KW-0687">Ribonucleoprotein</keyword>
<evidence type="ECO:0000313" key="2">
    <source>
        <dbReference type="EMBL" id="GER53292.1"/>
    </source>
</evidence>
<comment type="caution">
    <text evidence="2">The sequence shown here is derived from an EMBL/GenBank/DDBJ whole genome shotgun (WGS) entry which is preliminary data.</text>
</comment>
<accession>A0A5A7R779</accession>
<sequence>MDIGSTPFSLSLTTLATPKSEIFAPNSSSSSRLFDFTSLCTIGGSQSWCKYESPSAAPKTILNLVGQSKSPLLLPCSKSLKLPFGMYSYTKSLLPPASQQHHNFTIFLCLIFPNFFHGDGLPTAQNDFVDFTRGSSANHVRLLEAAANFELAKTELVERGPLSYGNYSFGRLLQFPVPQQKPNDPDKENEAHCDENGPQHPRKNPIRFLLFAIA</sequence>
<keyword evidence="3" id="KW-1185">Reference proteome</keyword>
<organism evidence="2 3">
    <name type="scientific">Striga asiatica</name>
    <name type="common">Asiatic witchweed</name>
    <name type="synonym">Buchnera asiatica</name>
    <dbReference type="NCBI Taxonomy" id="4170"/>
    <lineage>
        <taxon>Eukaryota</taxon>
        <taxon>Viridiplantae</taxon>
        <taxon>Streptophyta</taxon>
        <taxon>Embryophyta</taxon>
        <taxon>Tracheophyta</taxon>
        <taxon>Spermatophyta</taxon>
        <taxon>Magnoliopsida</taxon>
        <taxon>eudicotyledons</taxon>
        <taxon>Gunneridae</taxon>
        <taxon>Pentapetalae</taxon>
        <taxon>asterids</taxon>
        <taxon>lamiids</taxon>
        <taxon>Lamiales</taxon>
        <taxon>Orobanchaceae</taxon>
        <taxon>Buchnereae</taxon>
        <taxon>Striga</taxon>
    </lineage>
</organism>
<reference evidence="3" key="1">
    <citation type="journal article" date="2019" name="Curr. Biol.">
        <title>Genome Sequence of Striga asiatica Provides Insight into the Evolution of Plant Parasitism.</title>
        <authorList>
            <person name="Yoshida S."/>
            <person name="Kim S."/>
            <person name="Wafula E.K."/>
            <person name="Tanskanen J."/>
            <person name="Kim Y.M."/>
            <person name="Honaas L."/>
            <person name="Yang Z."/>
            <person name="Spallek T."/>
            <person name="Conn C.E."/>
            <person name="Ichihashi Y."/>
            <person name="Cheong K."/>
            <person name="Cui S."/>
            <person name="Der J.P."/>
            <person name="Gundlach H."/>
            <person name="Jiao Y."/>
            <person name="Hori C."/>
            <person name="Ishida J.K."/>
            <person name="Kasahara H."/>
            <person name="Kiba T."/>
            <person name="Kim M.S."/>
            <person name="Koo N."/>
            <person name="Laohavisit A."/>
            <person name="Lee Y.H."/>
            <person name="Lumba S."/>
            <person name="McCourt P."/>
            <person name="Mortimer J.C."/>
            <person name="Mutuku J.M."/>
            <person name="Nomura T."/>
            <person name="Sasaki-Sekimoto Y."/>
            <person name="Seto Y."/>
            <person name="Wang Y."/>
            <person name="Wakatake T."/>
            <person name="Sakakibara H."/>
            <person name="Demura T."/>
            <person name="Yamaguchi S."/>
            <person name="Yoneyama K."/>
            <person name="Manabe R.I."/>
            <person name="Nelson D.C."/>
            <person name="Schulman A.H."/>
            <person name="Timko M.P."/>
            <person name="dePamphilis C.W."/>
            <person name="Choi D."/>
            <person name="Shirasu K."/>
        </authorList>
    </citation>
    <scope>NUCLEOTIDE SEQUENCE [LARGE SCALE GENOMIC DNA]</scope>
    <source>
        <strain evidence="3">cv. UVA1</strain>
    </source>
</reference>
<evidence type="ECO:0000256" key="1">
    <source>
        <dbReference type="SAM" id="MobiDB-lite"/>
    </source>
</evidence>
<feature type="compositionally biased region" description="Basic and acidic residues" evidence="1">
    <location>
        <begin position="183"/>
        <end position="197"/>
    </location>
</feature>
<name>A0A5A7R779_STRAF</name>
<dbReference type="EMBL" id="BKCP01010515">
    <property type="protein sequence ID" value="GER53292.1"/>
    <property type="molecule type" value="Genomic_DNA"/>
</dbReference>
<protein>
    <submittedName>
        <fullName evidence="2">Ribosomal protein S4 (RPS4A) family protein</fullName>
    </submittedName>
</protein>
<gene>
    <name evidence="2" type="ORF">STAS_30794</name>
</gene>